<keyword evidence="9" id="KW-1185">Reference proteome</keyword>
<reference evidence="8 9" key="1">
    <citation type="submission" date="2013-09" db="EMBL/GenBank/DDBJ databases">
        <title>Corchorus capsularis genome sequencing.</title>
        <authorList>
            <person name="Alam M."/>
            <person name="Haque M.S."/>
            <person name="Islam M.S."/>
            <person name="Emdad E.M."/>
            <person name="Islam M.M."/>
            <person name="Ahmed B."/>
            <person name="Halim A."/>
            <person name="Hossen Q.M.M."/>
            <person name="Hossain M.Z."/>
            <person name="Ahmed R."/>
            <person name="Khan M.M."/>
            <person name="Islam R."/>
            <person name="Rashid M.M."/>
            <person name="Khan S.A."/>
            <person name="Rahman M.S."/>
            <person name="Alam M."/>
        </authorList>
    </citation>
    <scope>NUCLEOTIDE SEQUENCE [LARGE SCALE GENOMIC DNA]</scope>
    <source>
        <strain evidence="9">cv. CVL-1</strain>
        <tissue evidence="8">Whole seedling</tissue>
    </source>
</reference>
<feature type="compositionally biased region" description="Basic and acidic residues" evidence="6">
    <location>
        <begin position="573"/>
        <end position="590"/>
    </location>
</feature>
<evidence type="ECO:0000256" key="4">
    <source>
        <dbReference type="ARBA" id="ARBA00022989"/>
    </source>
</evidence>
<proteinExistence type="inferred from homology"/>
<dbReference type="InterPro" id="IPR000109">
    <property type="entry name" value="POT_fam"/>
</dbReference>
<dbReference type="InterPro" id="IPR036259">
    <property type="entry name" value="MFS_trans_sf"/>
</dbReference>
<dbReference type="OMA" id="CAKRYKP"/>
<feature type="transmembrane region" description="Helical" evidence="7">
    <location>
        <begin position="373"/>
        <end position="393"/>
    </location>
</feature>
<accession>A0A1R3GTN5</accession>
<feature type="transmembrane region" description="Helical" evidence="7">
    <location>
        <begin position="333"/>
        <end position="353"/>
    </location>
</feature>
<feature type="transmembrane region" description="Helical" evidence="7">
    <location>
        <begin position="216"/>
        <end position="234"/>
    </location>
</feature>
<keyword evidence="5 7" id="KW-0472">Membrane</keyword>
<feature type="region of interest" description="Disordered" evidence="6">
    <location>
        <begin position="567"/>
        <end position="590"/>
    </location>
</feature>
<gene>
    <name evidence="8" type="ORF">CCACVL1_23552</name>
</gene>
<comment type="similarity">
    <text evidence="2">Belongs to the major facilitator superfamily. Proton-dependent oligopeptide transporter (POT/PTR) (TC 2.A.17) family.</text>
</comment>
<evidence type="ECO:0000256" key="2">
    <source>
        <dbReference type="ARBA" id="ARBA00005982"/>
    </source>
</evidence>
<dbReference type="AlphaFoldDB" id="A0A1R3GTN5"/>
<feature type="transmembrane region" description="Helical" evidence="7">
    <location>
        <begin position="539"/>
        <end position="559"/>
    </location>
</feature>
<name>A0A1R3GTN5_COCAP</name>
<dbReference type="Gramene" id="OMO61391">
    <property type="protein sequence ID" value="OMO61391"/>
    <property type="gene ID" value="CCACVL1_23552"/>
</dbReference>
<feature type="transmembrane region" description="Helical" evidence="7">
    <location>
        <begin position="190"/>
        <end position="210"/>
    </location>
</feature>
<dbReference type="Pfam" id="PF00854">
    <property type="entry name" value="PTR2"/>
    <property type="match status" value="1"/>
</dbReference>
<dbReference type="EMBL" id="AWWV01013472">
    <property type="protein sequence ID" value="OMO61391.1"/>
    <property type="molecule type" value="Genomic_DNA"/>
</dbReference>
<evidence type="ECO:0000256" key="1">
    <source>
        <dbReference type="ARBA" id="ARBA00004141"/>
    </source>
</evidence>
<sequence length="590" mass="64937">MEENQKQLVSDAVDHKGNPADRTKSGGWVAAALILGVEICERLSTFAIVVNLVTYLVGTMHLPSATASNALTNFGGTAFLLSLFGGIVADTFLTRYWTILIFALINTMGTLMLAISTALPNLRPPPCNPTDQSSQCVEANSLQMGVLNFALYLYTIGVGGVKSSVSGFGTDQFDRNDDKEKRQMGRFFDFFYLIINIGTLIAVTVLVYIQDNVGRPWGYGICSASMFLAALVFLSGTKKYRYKESPGSPVVQILQVLVAAIRKRNVDFPSDITQLYDDPSQEFRISHSNKLRCLDKASVITSKDSTGTCESLSITLNPWRLCSLTRVEEVKMLTGLLPIWATTIMFWTVYAQMVSFSVQQALTMERFIGNFEIPPASFNVFMIGGIMITIAIYDRLIMPLYKRTKIPQGLTHLQKIGIGLFFSIIAMAGAALSERKRLSVAKAQGNTSNPTLPVTGFLLLPQFILVGIGDAFIYAGQLDFFISESPRGMKAIGTGLFLTTIALGCFLSSILVEIVKKITARNGGHDWLPRRINDGRLDLFYALLAVLNVVNLVLFLFCAKRYKPNPGQVAPKTKSDEVNDDDVHHKEESV</sequence>
<evidence type="ECO:0000313" key="8">
    <source>
        <dbReference type="EMBL" id="OMO61391.1"/>
    </source>
</evidence>
<feature type="region of interest" description="Disordered" evidence="6">
    <location>
        <begin position="1"/>
        <end position="23"/>
    </location>
</feature>
<comment type="caution">
    <text evidence="8">The sequence shown here is derived from an EMBL/GenBank/DDBJ whole genome shotgun (WGS) entry which is preliminary data.</text>
</comment>
<keyword evidence="4 7" id="KW-1133">Transmembrane helix</keyword>
<dbReference type="SUPFAM" id="SSF103473">
    <property type="entry name" value="MFS general substrate transporter"/>
    <property type="match status" value="1"/>
</dbReference>
<dbReference type="GO" id="GO:0016020">
    <property type="term" value="C:membrane"/>
    <property type="evidence" value="ECO:0007669"/>
    <property type="project" value="UniProtKB-SubCell"/>
</dbReference>
<evidence type="ECO:0000256" key="6">
    <source>
        <dbReference type="SAM" id="MobiDB-lite"/>
    </source>
</evidence>
<dbReference type="PANTHER" id="PTHR11654">
    <property type="entry name" value="OLIGOPEPTIDE TRANSPORTER-RELATED"/>
    <property type="match status" value="1"/>
</dbReference>
<keyword evidence="3 7" id="KW-0812">Transmembrane</keyword>
<feature type="compositionally biased region" description="Basic and acidic residues" evidence="6">
    <location>
        <begin position="12"/>
        <end position="23"/>
    </location>
</feature>
<feature type="transmembrane region" description="Helical" evidence="7">
    <location>
        <begin position="496"/>
        <end position="519"/>
    </location>
</feature>
<evidence type="ECO:0000256" key="5">
    <source>
        <dbReference type="ARBA" id="ARBA00023136"/>
    </source>
</evidence>
<feature type="transmembrane region" description="Helical" evidence="7">
    <location>
        <begin position="28"/>
        <end position="58"/>
    </location>
</feature>
<dbReference type="OrthoDB" id="8904098at2759"/>
<evidence type="ECO:0000256" key="3">
    <source>
        <dbReference type="ARBA" id="ARBA00022692"/>
    </source>
</evidence>
<dbReference type="GO" id="GO:0022857">
    <property type="term" value="F:transmembrane transporter activity"/>
    <property type="evidence" value="ECO:0007669"/>
    <property type="project" value="InterPro"/>
</dbReference>
<organism evidence="8 9">
    <name type="scientific">Corchorus capsularis</name>
    <name type="common">Jute</name>
    <dbReference type="NCBI Taxonomy" id="210143"/>
    <lineage>
        <taxon>Eukaryota</taxon>
        <taxon>Viridiplantae</taxon>
        <taxon>Streptophyta</taxon>
        <taxon>Embryophyta</taxon>
        <taxon>Tracheophyta</taxon>
        <taxon>Spermatophyta</taxon>
        <taxon>Magnoliopsida</taxon>
        <taxon>eudicotyledons</taxon>
        <taxon>Gunneridae</taxon>
        <taxon>Pentapetalae</taxon>
        <taxon>rosids</taxon>
        <taxon>malvids</taxon>
        <taxon>Malvales</taxon>
        <taxon>Malvaceae</taxon>
        <taxon>Grewioideae</taxon>
        <taxon>Apeibeae</taxon>
        <taxon>Corchorus</taxon>
    </lineage>
</organism>
<feature type="transmembrane region" description="Helical" evidence="7">
    <location>
        <begin position="95"/>
        <end position="115"/>
    </location>
</feature>
<feature type="transmembrane region" description="Helical" evidence="7">
    <location>
        <begin position="452"/>
        <end position="475"/>
    </location>
</feature>
<dbReference type="Proteomes" id="UP000188268">
    <property type="component" value="Unassembled WGS sequence"/>
</dbReference>
<evidence type="ECO:0000256" key="7">
    <source>
        <dbReference type="SAM" id="Phobius"/>
    </source>
</evidence>
<protein>
    <submittedName>
        <fullName evidence="8">Proton-dependent oligopeptide transporter family</fullName>
    </submittedName>
</protein>
<dbReference type="Gene3D" id="1.20.1250.20">
    <property type="entry name" value="MFS general substrate transporter like domains"/>
    <property type="match status" value="1"/>
</dbReference>
<comment type="subcellular location">
    <subcellularLocation>
        <location evidence="1">Membrane</location>
        <topology evidence="1">Multi-pass membrane protein</topology>
    </subcellularLocation>
</comment>
<feature type="transmembrane region" description="Helical" evidence="7">
    <location>
        <begin position="413"/>
        <end position="432"/>
    </location>
</feature>
<feature type="transmembrane region" description="Helical" evidence="7">
    <location>
        <begin position="70"/>
        <end position="89"/>
    </location>
</feature>
<evidence type="ECO:0000313" key="9">
    <source>
        <dbReference type="Proteomes" id="UP000188268"/>
    </source>
</evidence>